<dbReference type="Pfam" id="PF01566">
    <property type="entry name" value="Nramp"/>
    <property type="match status" value="1"/>
</dbReference>
<dbReference type="STRING" id="56484.A0A1Y2FAK1"/>
<feature type="transmembrane region" description="Helical" evidence="5">
    <location>
        <begin position="200"/>
        <end position="223"/>
    </location>
</feature>
<proteinExistence type="inferred from homology"/>
<dbReference type="RefSeq" id="XP_040724254.1">
    <property type="nucleotide sequence ID" value="XM_040867885.1"/>
</dbReference>
<evidence type="ECO:0000256" key="3">
    <source>
        <dbReference type="ARBA" id="ARBA00022989"/>
    </source>
</evidence>
<keyword evidence="2 5" id="KW-0812">Transmembrane</keyword>
<feature type="transmembrane region" description="Helical" evidence="5">
    <location>
        <begin position="122"/>
        <end position="142"/>
    </location>
</feature>
<keyword evidence="7" id="KW-1185">Reference proteome</keyword>
<sequence length="473" mass="51399">MSWSTSGVRILRKYVTFIGPGFIIAVSYIDPGNYSTDVAAGALFEYKMLFVLFLTNLFAIFLQSLSCKLGCVTGLNLPELCRQQFPLWANIILYVIFEAAILATDLAEVIGTAIALNILFKIPLVAGVAITMIDVLIVLFAWRPDGSMRATRYFELGVAILVVMVIACFIALLIRIDTIVATDVLKGYLPNSTAFSKSGIYTSLSIMGAVVMPHSLILGTGLAQPRMRAYDIRHGYISKEVRISDMPDSEKYKPTLAAVRSVLPYSIVELSLSLITFALFVNSAILIVAGSTLFNVDGAADADLFGIHDLLSSKLSPVAGTLFAIALLASGQSAGVVTTMAGQLVSEGFFNWTMRPWLRRLITRSIAILPCILVAGLVGRSGLAIVLNASQVVLSILLPFITFPIIWFTGKSAIMRVNVVSLPRRSEEVQADVERKDMSNSKLTQLLGWGIWLTITGLNCYLIILLARGQAKV</sequence>
<protein>
    <submittedName>
        <fullName evidence="6">Nramp family manganese ion transporter</fullName>
    </submittedName>
</protein>
<name>A0A1Y2FAK1_PROLT</name>
<reference evidence="6 7" key="1">
    <citation type="submission" date="2016-07" db="EMBL/GenBank/DDBJ databases">
        <title>Pervasive Adenine N6-methylation of Active Genes in Fungi.</title>
        <authorList>
            <consortium name="DOE Joint Genome Institute"/>
            <person name="Mondo S.J."/>
            <person name="Dannebaum R.O."/>
            <person name="Kuo R.C."/>
            <person name="Labutti K."/>
            <person name="Haridas S."/>
            <person name="Kuo A."/>
            <person name="Salamov A."/>
            <person name="Ahrendt S.R."/>
            <person name="Lipzen A."/>
            <person name="Sullivan W."/>
            <person name="Andreopoulos W.B."/>
            <person name="Clum A."/>
            <person name="Lindquist E."/>
            <person name="Daum C."/>
            <person name="Ramamoorthy G.K."/>
            <person name="Gryganskyi A."/>
            <person name="Culley D."/>
            <person name="Magnuson J.K."/>
            <person name="James T.Y."/>
            <person name="O'Malley M.A."/>
            <person name="Stajich J.E."/>
            <person name="Spatafora J.W."/>
            <person name="Visel A."/>
            <person name="Grigoriev I.V."/>
        </authorList>
    </citation>
    <scope>NUCLEOTIDE SEQUENCE [LARGE SCALE GENOMIC DNA]</scope>
    <source>
        <strain evidence="6 7">12-1054</strain>
    </source>
</reference>
<comment type="subcellular location">
    <subcellularLocation>
        <location evidence="1">Membrane</location>
        <topology evidence="1">Multi-pass membrane protein</topology>
    </subcellularLocation>
</comment>
<dbReference type="HAMAP" id="MF_00221">
    <property type="entry name" value="NRAMP"/>
    <property type="match status" value="1"/>
</dbReference>
<evidence type="ECO:0000256" key="5">
    <source>
        <dbReference type="SAM" id="Phobius"/>
    </source>
</evidence>
<dbReference type="PANTHER" id="PTHR11706">
    <property type="entry name" value="SOLUTE CARRIER PROTEIN FAMILY 11 MEMBER"/>
    <property type="match status" value="1"/>
</dbReference>
<comment type="caution">
    <text evidence="6">The sequence shown here is derived from an EMBL/GenBank/DDBJ whole genome shotgun (WGS) entry which is preliminary data.</text>
</comment>
<dbReference type="NCBIfam" id="NF037982">
    <property type="entry name" value="Nramp_1"/>
    <property type="match status" value="1"/>
</dbReference>
<feature type="transmembrane region" description="Helical" evidence="5">
    <location>
        <begin position="385"/>
        <end position="408"/>
    </location>
</feature>
<evidence type="ECO:0000256" key="4">
    <source>
        <dbReference type="ARBA" id="ARBA00023136"/>
    </source>
</evidence>
<dbReference type="Proteomes" id="UP000193685">
    <property type="component" value="Unassembled WGS sequence"/>
</dbReference>
<feature type="transmembrane region" description="Helical" evidence="5">
    <location>
        <begin position="87"/>
        <end position="116"/>
    </location>
</feature>
<evidence type="ECO:0000256" key="2">
    <source>
        <dbReference type="ARBA" id="ARBA00022692"/>
    </source>
</evidence>
<accession>A0A1Y2FAK1</accession>
<dbReference type="EMBL" id="MCFI01000013">
    <property type="protein sequence ID" value="ORY80366.1"/>
    <property type="molecule type" value="Genomic_DNA"/>
</dbReference>
<dbReference type="PANTHER" id="PTHR11706:SF101">
    <property type="entry name" value="MANGANESE TRANSPORTER SMF1"/>
    <property type="match status" value="1"/>
</dbReference>
<organism evidence="6 7">
    <name type="scientific">Protomyces lactucae-debilis</name>
    <dbReference type="NCBI Taxonomy" id="2754530"/>
    <lineage>
        <taxon>Eukaryota</taxon>
        <taxon>Fungi</taxon>
        <taxon>Dikarya</taxon>
        <taxon>Ascomycota</taxon>
        <taxon>Taphrinomycotina</taxon>
        <taxon>Taphrinomycetes</taxon>
        <taxon>Taphrinales</taxon>
        <taxon>Protomycetaceae</taxon>
        <taxon>Protomyces</taxon>
    </lineage>
</organism>
<evidence type="ECO:0000313" key="6">
    <source>
        <dbReference type="EMBL" id="ORY80366.1"/>
    </source>
</evidence>
<keyword evidence="3 5" id="KW-1133">Transmembrane helix</keyword>
<keyword evidence="4 5" id="KW-0472">Membrane</keyword>
<dbReference type="GO" id="GO:0015086">
    <property type="term" value="F:cadmium ion transmembrane transporter activity"/>
    <property type="evidence" value="ECO:0007669"/>
    <property type="project" value="TreeGrafter"/>
</dbReference>
<feature type="transmembrane region" description="Helical" evidence="5">
    <location>
        <begin position="49"/>
        <end position="75"/>
    </location>
</feature>
<dbReference type="GO" id="GO:0034755">
    <property type="term" value="P:iron ion transmembrane transport"/>
    <property type="evidence" value="ECO:0007669"/>
    <property type="project" value="TreeGrafter"/>
</dbReference>
<feature type="transmembrane region" description="Helical" evidence="5">
    <location>
        <begin position="270"/>
        <end position="294"/>
    </location>
</feature>
<dbReference type="AlphaFoldDB" id="A0A1Y2FAK1"/>
<gene>
    <name evidence="6" type="ORF">BCR37DRAFT_348962</name>
</gene>
<dbReference type="InterPro" id="IPR001046">
    <property type="entry name" value="NRAMP_fam"/>
</dbReference>
<evidence type="ECO:0000313" key="7">
    <source>
        <dbReference type="Proteomes" id="UP000193685"/>
    </source>
</evidence>
<dbReference type="PRINTS" id="PR00447">
    <property type="entry name" value="NATRESASSCMP"/>
</dbReference>
<dbReference type="GO" id="GO:0030026">
    <property type="term" value="P:intracellular manganese ion homeostasis"/>
    <property type="evidence" value="ECO:0007669"/>
    <property type="project" value="TreeGrafter"/>
</dbReference>
<dbReference type="OMA" id="YEYYPRT"/>
<dbReference type="GO" id="GO:0005384">
    <property type="term" value="F:manganese ion transmembrane transporter activity"/>
    <property type="evidence" value="ECO:0007669"/>
    <property type="project" value="TreeGrafter"/>
</dbReference>
<dbReference type="GO" id="GO:0005886">
    <property type="term" value="C:plasma membrane"/>
    <property type="evidence" value="ECO:0007669"/>
    <property type="project" value="TreeGrafter"/>
</dbReference>
<dbReference type="NCBIfam" id="TIGR01197">
    <property type="entry name" value="nramp"/>
    <property type="match status" value="1"/>
</dbReference>
<feature type="transmembrane region" description="Helical" evidence="5">
    <location>
        <begin position="12"/>
        <end position="29"/>
    </location>
</feature>
<feature type="transmembrane region" description="Helical" evidence="5">
    <location>
        <begin position="446"/>
        <end position="467"/>
    </location>
</feature>
<feature type="transmembrane region" description="Helical" evidence="5">
    <location>
        <begin position="154"/>
        <end position="180"/>
    </location>
</feature>
<evidence type="ECO:0000256" key="1">
    <source>
        <dbReference type="ARBA" id="ARBA00004141"/>
    </source>
</evidence>
<dbReference type="GeneID" id="63784484"/>
<feature type="transmembrane region" description="Helical" evidence="5">
    <location>
        <begin position="318"/>
        <end position="341"/>
    </location>
</feature>
<dbReference type="OrthoDB" id="409173at2759"/>
<feature type="transmembrane region" description="Helical" evidence="5">
    <location>
        <begin position="361"/>
        <end position="379"/>
    </location>
</feature>